<keyword evidence="2" id="KW-1185">Reference proteome</keyword>
<dbReference type="SUPFAM" id="SSF56112">
    <property type="entry name" value="Protein kinase-like (PK-like)"/>
    <property type="match status" value="1"/>
</dbReference>
<organism evidence="1 2">
    <name type="scientific">Cyanobacterium stanieri LEGE 03274</name>
    <dbReference type="NCBI Taxonomy" id="1828756"/>
    <lineage>
        <taxon>Bacteria</taxon>
        <taxon>Bacillati</taxon>
        <taxon>Cyanobacteriota</taxon>
        <taxon>Cyanophyceae</taxon>
        <taxon>Oscillatoriophycideae</taxon>
        <taxon>Chroococcales</taxon>
        <taxon>Geminocystaceae</taxon>
        <taxon>Cyanobacterium</taxon>
    </lineage>
</organism>
<accession>A0ABR9V0N0</accession>
<evidence type="ECO:0000313" key="1">
    <source>
        <dbReference type="EMBL" id="MBE9221438.1"/>
    </source>
</evidence>
<dbReference type="Proteomes" id="UP000654604">
    <property type="component" value="Unassembled WGS sequence"/>
</dbReference>
<dbReference type="InterPro" id="IPR011009">
    <property type="entry name" value="Kinase-like_dom_sf"/>
</dbReference>
<reference evidence="1 2" key="1">
    <citation type="submission" date="2020-10" db="EMBL/GenBank/DDBJ databases">
        <authorList>
            <person name="Castelo-Branco R."/>
            <person name="Eusebio N."/>
            <person name="Adriana R."/>
            <person name="Vieira A."/>
            <person name="Brugerolle De Fraissinette N."/>
            <person name="Rezende De Castro R."/>
            <person name="Schneider M.P."/>
            <person name="Vasconcelos V."/>
            <person name="Leao P.N."/>
        </authorList>
    </citation>
    <scope>NUCLEOTIDE SEQUENCE [LARGE SCALE GENOMIC DNA]</scope>
    <source>
        <strain evidence="1 2">LEGE 03274</strain>
    </source>
</reference>
<sequence>MNIINKYNLSSDKKMVFLTDILNKDNVESYFNQFLSDLMSKYQLKALEVIRYKPEKRCLIEFTFEGDNSLILIGKIKAKGTDFKTYNLQQKLWENGFNNDCLDQISVPQPFGLIPPWQMWLQKKVSGKVLTDLFNPEMNRQIIEKIPYVIRKLHLANIATVHSHLIVDELSILHQKLPLVLKIYPHWESQIKDILKKCDSLGQLMEENHYLCGIHRDFYFDQIIVDDEHFYLLDLDLYCLGNPSLDMGNFLGHIIEYSLRRYGHFHAFKAQENILENEFISLVGEDKRKEMRIYTILTLVRHIYLSTLFPERQFSTPILFDYCQGLLTDFG</sequence>
<dbReference type="RefSeq" id="WP_193799636.1">
    <property type="nucleotide sequence ID" value="NZ_JADEWC010000003.1"/>
</dbReference>
<protein>
    <submittedName>
        <fullName evidence="1">Aminoglycoside phosphotransferase family protein</fullName>
    </submittedName>
</protein>
<comment type="caution">
    <text evidence="1">The sequence shown here is derived from an EMBL/GenBank/DDBJ whole genome shotgun (WGS) entry which is preliminary data.</text>
</comment>
<proteinExistence type="predicted"/>
<name>A0ABR9V0N0_9CHRO</name>
<gene>
    <name evidence="1" type="ORF">IQ215_01890</name>
</gene>
<dbReference type="Gene3D" id="3.90.1200.10">
    <property type="match status" value="1"/>
</dbReference>
<evidence type="ECO:0000313" key="2">
    <source>
        <dbReference type="Proteomes" id="UP000654604"/>
    </source>
</evidence>
<dbReference type="EMBL" id="JADEWC010000003">
    <property type="protein sequence ID" value="MBE9221438.1"/>
    <property type="molecule type" value="Genomic_DNA"/>
</dbReference>